<dbReference type="AlphaFoldDB" id="A0A1V0TIT4"/>
<proteinExistence type="predicted"/>
<reference evidence="2 3" key="1">
    <citation type="submission" date="2017-04" db="EMBL/GenBank/DDBJ databases">
        <title>Complete Genome Sequence of Streptomyces gilvosporeus F607, a Capable Producer of Natamycin.</title>
        <authorList>
            <person name="Zong G."/>
            <person name="Zhong C."/>
            <person name="Fu J."/>
            <person name="Qin R."/>
            <person name="Cao G."/>
        </authorList>
    </citation>
    <scope>NUCLEOTIDE SEQUENCE [LARGE SCALE GENOMIC DNA]</scope>
    <source>
        <strain evidence="2 3">F607</strain>
    </source>
</reference>
<feature type="region of interest" description="Disordered" evidence="1">
    <location>
        <begin position="129"/>
        <end position="153"/>
    </location>
</feature>
<gene>
    <name evidence="2" type="ORF">B1H19_00195</name>
</gene>
<evidence type="ECO:0000313" key="2">
    <source>
        <dbReference type="EMBL" id="ARF52831.1"/>
    </source>
</evidence>
<dbReference type="STRING" id="553510.B1H19_00195"/>
<dbReference type="KEGG" id="sgv:B1H19_00195"/>
<sequence>MGKPAPKLYEPEVSGGGRFQVAAKKIVKGTPEQLKEGHLDDEGLGDTPYFVYVTYTLKAGKPEVSNPDLNANAVALDENGEEAAKRPTVHTGYVEGGCPVPDAYTGWDVGESRTLCSVYIGDAAKQPTRLAWNPDAQSADDYKKGSSWRWTTR</sequence>
<dbReference type="EMBL" id="CP020569">
    <property type="protein sequence ID" value="ARF52831.1"/>
    <property type="molecule type" value="Genomic_DNA"/>
</dbReference>
<accession>A0A1V0TIT4</accession>
<keyword evidence="3" id="KW-1185">Reference proteome</keyword>
<dbReference type="Proteomes" id="UP000192726">
    <property type="component" value="Chromosome"/>
</dbReference>
<name>A0A1V0TIT4_9ACTN</name>
<protein>
    <recommendedName>
        <fullName evidence="4">DUF4352 domain-containing protein</fullName>
    </recommendedName>
</protein>
<organism evidence="2 3">
    <name type="scientific">Streptomyces gilvosporeus</name>
    <dbReference type="NCBI Taxonomy" id="553510"/>
    <lineage>
        <taxon>Bacteria</taxon>
        <taxon>Bacillati</taxon>
        <taxon>Actinomycetota</taxon>
        <taxon>Actinomycetes</taxon>
        <taxon>Kitasatosporales</taxon>
        <taxon>Streptomycetaceae</taxon>
        <taxon>Streptomyces</taxon>
    </lineage>
</organism>
<evidence type="ECO:0008006" key="4">
    <source>
        <dbReference type="Google" id="ProtNLM"/>
    </source>
</evidence>
<evidence type="ECO:0000313" key="3">
    <source>
        <dbReference type="Proteomes" id="UP000192726"/>
    </source>
</evidence>
<evidence type="ECO:0000256" key="1">
    <source>
        <dbReference type="SAM" id="MobiDB-lite"/>
    </source>
</evidence>